<feature type="compositionally biased region" description="Basic and acidic residues" evidence="2">
    <location>
        <begin position="108"/>
        <end position="117"/>
    </location>
</feature>
<evidence type="ECO:0000313" key="4">
    <source>
        <dbReference type="Proteomes" id="UP000268014"/>
    </source>
</evidence>
<evidence type="ECO:0000256" key="1">
    <source>
        <dbReference type="ARBA" id="ARBA00006725"/>
    </source>
</evidence>
<dbReference type="AlphaFoldDB" id="A0A0N4VU32"/>
<gene>
    <name evidence="3" type="ORF">HPLM_LOCUS800</name>
</gene>
<evidence type="ECO:0000313" key="3">
    <source>
        <dbReference type="EMBL" id="VDO06425.1"/>
    </source>
</evidence>
<dbReference type="OrthoDB" id="10036177at2759"/>
<comment type="similarity">
    <text evidence="1">Belongs to the FAM122 family.</text>
</comment>
<feature type="compositionally biased region" description="Basic and acidic residues" evidence="2">
    <location>
        <begin position="381"/>
        <end position="398"/>
    </location>
</feature>
<feature type="region of interest" description="Disordered" evidence="2">
    <location>
        <begin position="445"/>
        <end position="469"/>
    </location>
</feature>
<feature type="region of interest" description="Disordered" evidence="2">
    <location>
        <begin position="86"/>
        <end position="157"/>
    </location>
</feature>
<feature type="compositionally biased region" description="Polar residues" evidence="2">
    <location>
        <begin position="416"/>
        <end position="432"/>
    </location>
</feature>
<dbReference type="InterPro" id="IPR026716">
    <property type="entry name" value="PBIR1/2/3"/>
</dbReference>
<keyword evidence="4" id="KW-1185">Reference proteome</keyword>
<feature type="compositionally biased region" description="Low complexity" evidence="2">
    <location>
        <begin position="94"/>
        <end position="105"/>
    </location>
</feature>
<evidence type="ECO:0000256" key="2">
    <source>
        <dbReference type="SAM" id="MobiDB-lite"/>
    </source>
</evidence>
<dbReference type="PANTHER" id="PTHR22227">
    <property type="entry name" value="FAMILY WITH SEQUENCE SIMILARITY 122B ISOFORM X1"/>
    <property type="match status" value="1"/>
</dbReference>
<organism evidence="5">
    <name type="scientific">Haemonchus placei</name>
    <name type="common">Barber's pole worm</name>
    <dbReference type="NCBI Taxonomy" id="6290"/>
    <lineage>
        <taxon>Eukaryota</taxon>
        <taxon>Metazoa</taxon>
        <taxon>Ecdysozoa</taxon>
        <taxon>Nematoda</taxon>
        <taxon>Chromadorea</taxon>
        <taxon>Rhabditida</taxon>
        <taxon>Rhabditina</taxon>
        <taxon>Rhabditomorpha</taxon>
        <taxon>Strongyloidea</taxon>
        <taxon>Trichostrongylidae</taxon>
        <taxon>Haemonchus</taxon>
    </lineage>
</organism>
<dbReference type="OMA" id="QMVRPNI"/>
<feature type="compositionally biased region" description="Low complexity" evidence="2">
    <location>
        <begin position="366"/>
        <end position="377"/>
    </location>
</feature>
<feature type="region of interest" description="Disordered" evidence="2">
    <location>
        <begin position="1"/>
        <end position="34"/>
    </location>
</feature>
<dbReference type="PANTHER" id="PTHR22227:SF6">
    <property type="entry name" value="FAMILY WITH SEQUENCE SIMILARITY 122B ISOFORM X1"/>
    <property type="match status" value="1"/>
</dbReference>
<feature type="region of interest" description="Disordered" evidence="2">
    <location>
        <begin position="366"/>
        <end position="433"/>
    </location>
</feature>
<reference evidence="5" key="1">
    <citation type="submission" date="2017-02" db="UniProtKB">
        <authorList>
            <consortium name="WormBaseParasite"/>
        </authorList>
    </citation>
    <scope>IDENTIFICATION</scope>
</reference>
<dbReference type="GO" id="GO:0004865">
    <property type="term" value="F:protein serine/threonine phosphatase inhibitor activity"/>
    <property type="evidence" value="ECO:0007669"/>
    <property type="project" value="InterPro"/>
</dbReference>
<dbReference type="WBParaSite" id="HPLM_0000079901-mRNA-1">
    <property type="protein sequence ID" value="HPLM_0000079901-mRNA-1"/>
    <property type="gene ID" value="HPLM_0000079901"/>
</dbReference>
<name>A0A0N4VU32_HAEPC</name>
<protein>
    <submittedName>
        <fullName evidence="5">RING-type domain-containing protein</fullName>
    </submittedName>
</protein>
<proteinExistence type="inferred from homology"/>
<feature type="compositionally biased region" description="Polar residues" evidence="2">
    <location>
        <begin position="8"/>
        <end position="26"/>
    </location>
</feature>
<sequence length="469" mass="50861">MSEECNELGSSTTTAVGNALPETSNGFLEKELPSEGCSPAPSNCSFISEQEVHEGNFIHRQSPFLNLSQASPSAFSSFHRPDFLNNSIADSETSSRSSLDGSFLSKESSSEGMEKFRAQRSTRKLSSSSSDSDGSELTVGGGSIDGDEPVVRKISKNKMAESNLPVARRLDAPRGRIANIRRESDCSLNNEVEHERLVKTSQQVSCGFDDITLESSSASEMRRRAPSASSVGEPISIVTNVFLPHSCSPSPTRVSEIHKQCYSPSTHQMVRPNMPYSATPSPTQSPTRQRLLRSISPITTKSALKRRYTAGVDEVEAKRSCGSSGVPAVFVRNSTSPLVTDRSFPYTSTVPQEFVQPSSISINWASSSSTGARRLSSMESLTERRSSDDSAMEERKNAVEIAPCNAQAEGLPSEGDVQQSDDTGKETASSESCAMCTDVCTCVRKSSNDEEPQPERRIVCPYEPFLRSD</sequence>
<dbReference type="Proteomes" id="UP000268014">
    <property type="component" value="Unassembled WGS sequence"/>
</dbReference>
<dbReference type="EMBL" id="UZAF01000758">
    <property type="protein sequence ID" value="VDO06425.1"/>
    <property type="molecule type" value="Genomic_DNA"/>
</dbReference>
<reference evidence="3 4" key="2">
    <citation type="submission" date="2018-11" db="EMBL/GenBank/DDBJ databases">
        <authorList>
            <consortium name="Pathogen Informatics"/>
        </authorList>
    </citation>
    <scope>NUCLEOTIDE SEQUENCE [LARGE SCALE GENOMIC DNA]</scope>
    <source>
        <strain evidence="3 4">MHpl1</strain>
    </source>
</reference>
<evidence type="ECO:0000313" key="5">
    <source>
        <dbReference type="WBParaSite" id="HPLM_0000079901-mRNA-1"/>
    </source>
</evidence>
<accession>A0A0N4VU32</accession>